<dbReference type="AlphaFoldDB" id="A0AA89C6E8"/>
<proteinExistence type="predicted"/>
<sequence length="272" mass="31869">MSRSDGRIVSASSSLAIIPFGFHSKTQYDANESLIQIRSENFTKPVPEKDDDIWKRPPPDFRPQVFAPKPPKRNSRASMQPERYGTFPGKYVTFRRPEQTTIPHILLPPKPDEGRMVLRFHIDRPFTAKKKFVREGMYSPGEYAMPKPHDHRGYPPLKKLGLDEFLTEYDKDPYNIRFHSDRLNIIHGVPLEKATDRDIRGLQMAPPKTPELKWDRKLILDRERWPTRPGELNRHRLRHRPAHSAFMDRISGTLESQWAKEKMEKELQKAES</sequence>
<dbReference type="Proteomes" id="UP001186944">
    <property type="component" value="Unassembled WGS sequence"/>
</dbReference>
<feature type="compositionally biased region" description="Basic and acidic residues" evidence="1">
    <location>
        <begin position="46"/>
        <end position="59"/>
    </location>
</feature>
<evidence type="ECO:0000256" key="1">
    <source>
        <dbReference type="SAM" id="MobiDB-lite"/>
    </source>
</evidence>
<name>A0AA89C6E8_PINIB</name>
<keyword evidence="3" id="KW-1185">Reference proteome</keyword>
<protein>
    <submittedName>
        <fullName evidence="2">Uncharacterized protein</fullName>
    </submittedName>
</protein>
<reference evidence="2" key="1">
    <citation type="submission" date="2019-08" db="EMBL/GenBank/DDBJ databases">
        <title>The improved chromosome-level genome for the pearl oyster Pinctada fucata martensii using PacBio sequencing and Hi-C.</title>
        <authorList>
            <person name="Zheng Z."/>
        </authorList>
    </citation>
    <scope>NUCLEOTIDE SEQUENCE</scope>
    <source>
        <strain evidence="2">ZZ-2019</strain>
        <tissue evidence="2">Adductor muscle</tissue>
    </source>
</reference>
<gene>
    <name evidence="2" type="ORF">FSP39_004103</name>
</gene>
<dbReference type="EMBL" id="VSWD01000001">
    <property type="protein sequence ID" value="KAK3108250.1"/>
    <property type="molecule type" value="Genomic_DNA"/>
</dbReference>
<feature type="region of interest" description="Disordered" evidence="1">
    <location>
        <begin position="41"/>
        <end position="82"/>
    </location>
</feature>
<comment type="caution">
    <text evidence="2">The sequence shown here is derived from an EMBL/GenBank/DDBJ whole genome shotgun (WGS) entry which is preliminary data.</text>
</comment>
<evidence type="ECO:0000313" key="2">
    <source>
        <dbReference type="EMBL" id="KAK3108250.1"/>
    </source>
</evidence>
<accession>A0AA89C6E8</accession>
<evidence type="ECO:0000313" key="3">
    <source>
        <dbReference type="Proteomes" id="UP001186944"/>
    </source>
</evidence>
<organism evidence="2 3">
    <name type="scientific">Pinctada imbricata</name>
    <name type="common">Atlantic pearl-oyster</name>
    <name type="synonym">Pinctada martensii</name>
    <dbReference type="NCBI Taxonomy" id="66713"/>
    <lineage>
        <taxon>Eukaryota</taxon>
        <taxon>Metazoa</taxon>
        <taxon>Spiralia</taxon>
        <taxon>Lophotrochozoa</taxon>
        <taxon>Mollusca</taxon>
        <taxon>Bivalvia</taxon>
        <taxon>Autobranchia</taxon>
        <taxon>Pteriomorphia</taxon>
        <taxon>Pterioida</taxon>
        <taxon>Pterioidea</taxon>
        <taxon>Pteriidae</taxon>
        <taxon>Pinctada</taxon>
    </lineage>
</organism>